<reference evidence="3" key="2">
    <citation type="submission" date="2019-09" db="UniProtKB">
        <authorList>
            <consortium name="WormBaseParasite"/>
        </authorList>
    </citation>
    <scope>IDENTIFICATION</scope>
</reference>
<organism evidence="2 3">
    <name type="scientific">Heligmosomoides polygyrus</name>
    <name type="common">Parasitic roundworm</name>
    <dbReference type="NCBI Taxonomy" id="6339"/>
    <lineage>
        <taxon>Eukaryota</taxon>
        <taxon>Metazoa</taxon>
        <taxon>Ecdysozoa</taxon>
        <taxon>Nematoda</taxon>
        <taxon>Chromadorea</taxon>
        <taxon>Rhabditida</taxon>
        <taxon>Rhabditina</taxon>
        <taxon>Rhabditomorpha</taxon>
        <taxon>Strongyloidea</taxon>
        <taxon>Heligmosomidae</taxon>
        <taxon>Heligmosomoides</taxon>
    </lineage>
</organism>
<sequence length="160" mass="18785">MERDGTAAVTKFEGGPRLLLTGATERFDFFCFFFWDYFCFWFDFNFDEDHYCIKALRGKHKRKGKSQNGRGNGRRAKEPKKIVDTRTVPGVATNSDTKILSKLEEWDTYWGLFNSIVHEQDLPPLRKFAYLLSTLAVEAKEVLNGFQFREENYEMAVQWL</sequence>
<dbReference type="AlphaFoldDB" id="A0A183F645"/>
<gene>
    <name evidence="1" type="ORF">HPBE_LOCUS1638</name>
</gene>
<reference evidence="1 2" key="1">
    <citation type="submission" date="2018-11" db="EMBL/GenBank/DDBJ databases">
        <authorList>
            <consortium name="Pathogen Informatics"/>
        </authorList>
    </citation>
    <scope>NUCLEOTIDE SEQUENCE [LARGE SCALE GENOMIC DNA]</scope>
</reference>
<dbReference type="WBParaSite" id="HPBE_0000163701-mRNA-1">
    <property type="protein sequence ID" value="HPBE_0000163701-mRNA-1"/>
    <property type="gene ID" value="HPBE_0000163701"/>
</dbReference>
<accession>A0A183F645</accession>
<dbReference type="EMBL" id="UZAH01001916">
    <property type="protein sequence ID" value="VDO20402.1"/>
    <property type="molecule type" value="Genomic_DNA"/>
</dbReference>
<evidence type="ECO:0000313" key="2">
    <source>
        <dbReference type="Proteomes" id="UP000050761"/>
    </source>
</evidence>
<dbReference type="InterPro" id="IPR005312">
    <property type="entry name" value="DUF1759"/>
</dbReference>
<protein>
    <submittedName>
        <fullName evidence="3">RPAP3_C domain-containing protein</fullName>
    </submittedName>
</protein>
<name>A0A183F645_HELPZ</name>
<proteinExistence type="predicted"/>
<dbReference type="Proteomes" id="UP000050761">
    <property type="component" value="Unassembled WGS sequence"/>
</dbReference>
<keyword evidence="2" id="KW-1185">Reference proteome</keyword>
<dbReference type="OrthoDB" id="5864015at2759"/>
<evidence type="ECO:0000313" key="1">
    <source>
        <dbReference type="EMBL" id="VDO20402.1"/>
    </source>
</evidence>
<evidence type="ECO:0000313" key="3">
    <source>
        <dbReference type="WBParaSite" id="HPBE_0000163701-mRNA-1"/>
    </source>
</evidence>
<accession>A0A3P7WS34</accession>
<dbReference type="Pfam" id="PF03564">
    <property type="entry name" value="DUF1759"/>
    <property type="match status" value="1"/>
</dbReference>